<dbReference type="STRING" id="6526.A0A2C9L1X1"/>
<keyword evidence="2" id="KW-1003">Cell membrane</keyword>
<keyword evidence="3 7" id="KW-0812">Transmembrane</keyword>
<feature type="transmembrane region" description="Helical" evidence="7">
    <location>
        <begin position="201"/>
        <end position="221"/>
    </location>
</feature>
<evidence type="ECO:0000259" key="8">
    <source>
        <dbReference type="PROSITE" id="PS50262"/>
    </source>
</evidence>
<dbReference type="InterPro" id="IPR017452">
    <property type="entry name" value="GPCR_Rhodpsn_7TM"/>
</dbReference>
<dbReference type="VEuPathDB" id="VectorBase:BGLAX_030545"/>
<dbReference type="GO" id="GO:0042277">
    <property type="term" value="F:peptide binding"/>
    <property type="evidence" value="ECO:0007669"/>
    <property type="project" value="TreeGrafter"/>
</dbReference>
<dbReference type="EnsemblMetazoa" id="BGLB026151-RA">
    <property type="protein sequence ID" value="BGLB026151-PA"/>
    <property type="gene ID" value="BGLB026151"/>
</dbReference>
<evidence type="ECO:0000256" key="2">
    <source>
        <dbReference type="ARBA" id="ARBA00022475"/>
    </source>
</evidence>
<feature type="transmembrane region" description="Helical" evidence="7">
    <location>
        <begin position="35"/>
        <end position="61"/>
    </location>
</feature>
<evidence type="ECO:0000256" key="1">
    <source>
        <dbReference type="ARBA" id="ARBA00004651"/>
    </source>
</evidence>
<feature type="transmembrane region" description="Helical" evidence="7">
    <location>
        <begin position="154"/>
        <end position="173"/>
    </location>
</feature>
<dbReference type="GO" id="GO:0005886">
    <property type="term" value="C:plasma membrane"/>
    <property type="evidence" value="ECO:0007669"/>
    <property type="project" value="UniProtKB-SubCell"/>
</dbReference>
<dbReference type="SUPFAM" id="SSF81321">
    <property type="entry name" value="Family A G protein-coupled receptor-like"/>
    <property type="match status" value="1"/>
</dbReference>
<dbReference type="AlphaFoldDB" id="A0A2C9L1X1"/>
<accession>A0A2C9L1X1</accession>
<dbReference type="PANTHER" id="PTHR24241">
    <property type="entry name" value="NEUROPEPTIDE RECEPTOR-RELATED G-PROTEIN COUPLED RECEPTOR"/>
    <property type="match status" value="1"/>
</dbReference>
<feature type="transmembrane region" description="Helical" evidence="7">
    <location>
        <begin position="257"/>
        <end position="274"/>
    </location>
</feature>
<dbReference type="InterPro" id="IPR000276">
    <property type="entry name" value="GPCR_Rhodpsn"/>
</dbReference>
<dbReference type="OrthoDB" id="5965754at2759"/>
<dbReference type="PROSITE" id="PS50262">
    <property type="entry name" value="G_PROTEIN_RECEP_F1_2"/>
    <property type="match status" value="1"/>
</dbReference>
<evidence type="ECO:0000313" key="10">
    <source>
        <dbReference type="Proteomes" id="UP000076420"/>
    </source>
</evidence>
<feature type="domain" description="G-protein coupled receptors family 1 profile" evidence="8">
    <location>
        <begin position="53"/>
        <end position="310"/>
    </location>
</feature>
<dbReference type="GO" id="GO:0004930">
    <property type="term" value="F:G protein-coupled receptor activity"/>
    <property type="evidence" value="ECO:0007669"/>
    <property type="project" value="InterPro"/>
</dbReference>
<dbReference type="PRINTS" id="PR00237">
    <property type="entry name" value="GPCRRHODOPSN"/>
</dbReference>
<evidence type="ECO:0000256" key="3">
    <source>
        <dbReference type="ARBA" id="ARBA00022692"/>
    </source>
</evidence>
<proteinExistence type="predicted"/>
<sequence>MMFNSSYDVTSLATTLLEYDGLVRGFQEQLRSHPIIVLESLVLCVISIMALLGNTLVIVVIHRSRRVQSTTNYFVASIAVSDMVLVLLSSPFVCARVIMQGWLVGNVMCRLVRFVQLSSMSTISFVLVAICIDRFYTVIYPLSFKVTRGTAKRMIIAAWVTSLLVTGFCLYFFEVKRVSTAGDVVRVFCPTFIPASHWSSVIYAALCVITQFVCPLILLVIGHSRILFYVRSVRNQVRHCSHFNAPVPRTKVKMVKMLMLLSAVNLLLYLPYYATQTVYCFGYRAFLSDDVFVASYWLISASAASKSVVYACQNSNFWRGCKEVLCMSTMKCYRFNTYIVTSASAVSKRNYVGVMDLAKEQTSFSIDSPINTRHKSIEAPQWLTIGSLPTTCL</sequence>
<dbReference type="Proteomes" id="UP000076420">
    <property type="component" value="Unassembled WGS sequence"/>
</dbReference>
<dbReference type="Pfam" id="PF00001">
    <property type="entry name" value="7tm_1"/>
    <property type="match status" value="1"/>
</dbReference>
<gene>
    <name evidence="9" type="primary">106077280</name>
</gene>
<keyword evidence="4 7" id="KW-1133">Transmembrane helix</keyword>
<evidence type="ECO:0000256" key="7">
    <source>
        <dbReference type="SAM" id="Phobius"/>
    </source>
</evidence>
<organism evidence="9 10">
    <name type="scientific">Biomphalaria glabrata</name>
    <name type="common">Bloodfluke planorb</name>
    <name type="synonym">Freshwater snail</name>
    <dbReference type="NCBI Taxonomy" id="6526"/>
    <lineage>
        <taxon>Eukaryota</taxon>
        <taxon>Metazoa</taxon>
        <taxon>Spiralia</taxon>
        <taxon>Lophotrochozoa</taxon>
        <taxon>Mollusca</taxon>
        <taxon>Gastropoda</taxon>
        <taxon>Heterobranchia</taxon>
        <taxon>Euthyneura</taxon>
        <taxon>Panpulmonata</taxon>
        <taxon>Hygrophila</taxon>
        <taxon>Lymnaeoidea</taxon>
        <taxon>Planorbidae</taxon>
        <taxon>Biomphalaria</taxon>
    </lineage>
</organism>
<evidence type="ECO:0000256" key="4">
    <source>
        <dbReference type="ARBA" id="ARBA00022989"/>
    </source>
</evidence>
<feature type="transmembrane region" description="Helical" evidence="7">
    <location>
        <begin position="119"/>
        <end position="142"/>
    </location>
</feature>
<comment type="subcellular location">
    <subcellularLocation>
        <location evidence="1">Cell membrane</location>
        <topology evidence="1">Multi-pass membrane protein</topology>
    </subcellularLocation>
</comment>
<name>A0A2C9L1X1_BIOGL</name>
<dbReference type="PANTHER" id="PTHR24241:SF182">
    <property type="entry name" value="G PROTEIN-COUPLED RECEPTOR 19"/>
    <property type="match status" value="1"/>
</dbReference>
<dbReference type="KEGG" id="bgt:106077280"/>
<dbReference type="GO" id="GO:0032870">
    <property type="term" value="P:cellular response to hormone stimulus"/>
    <property type="evidence" value="ECO:0007669"/>
    <property type="project" value="TreeGrafter"/>
</dbReference>
<evidence type="ECO:0000313" key="9">
    <source>
        <dbReference type="EnsemblMetazoa" id="BGLB026151-PA"/>
    </source>
</evidence>
<dbReference type="Gene3D" id="1.20.1070.10">
    <property type="entry name" value="Rhodopsin 7-helix transmembrane proteins"/>
    <property type="match status" value="1"/>
</dbReference>
<evidence type="ECO:0000256" key="5">
    <source>
        <dbReference type="ARBA" id="ARBA00023136"/>
    </source>
</evidence>
<feature type="transmembrane region" description="Helical" evidence="7">
    <location>
        <begin position="73"/>
        <end position="99"/>
    </location>
</feature>
<keyword evidence="5 7" id="KW-0472">Membrane</keyword>
<protein>
    <recommendedName>
        <fullName evidence="8">G-protein coupled receptors family 1 profile domain-containing protein</fullName>
    </recommendedName>
</protein>
<dbReference type="VEuPathDB" id="VectorBase:BGLB026151"/>
<reference evidence="9" key="1">
    <citation type="submission" date="2020-05" db="UniProtKB">
        <authorList>
            <consortium name="EnsemblMetazoa"/>
        </authorList>
    </citation>
    <scope>IDENTIFICATION</scope>
    <source>
        <strain evidence="9">BB02</strain>
    </source>
</reference>
<keyword evidence="6" id="KW-0675">Receptor</keyword>
<evidence type="ECO:0000256" key="6">
    <source>
        <dbReference type="ARBA" id="ARBA00023170"/>
    </source>
</evidence>